<accession>A0ABU7N4R6</accession>
<dbReference type="Pfam" id="PF00293">
    <property type="entry name" value="NUDIX"/>
    <property type="match status" value="1"/>
</dbReference>
<comment type="caution">
    <text evidence="4">The sequence shown here is derived from an EMBL/GenBank/DDBJ whole genome shotgun (WGS) entry which is preliminary data.</text>
</comment>
<dbReference type="PROSITE" id="PS00893">
    <property type="entry name" value="NUDIX_BOX"/>
    <property type="match status" value="1"/>
</dbReference>
<feature type="domain" description="Nudix hydrolase" evidence="3">
    <location>
        <begin position="1"/>
        <end position="145"/>
    </location>
</feature>
<dbReference type="PANTHER" id="PTHR43736:SF1">
    <property type="entry name" value="DIHYDRONEOPTERIN TRIPHOSPHATE DIPHOSPHATASE"/>
    <property type="match status" value="1"/>
</dbReference>
<keyword evidence="5" id="KW-1185">Reference proteome</keyword>
<name>A0ABU7N4R6_PSEVI</name>
<dbReference type="EMBL" id="JAZEIP010000008">
    <property type="protein sequence ID" value="MEE4039888.1"/>
    <property type="molecule type" value="Genomic_DNA"/>
</dbReference>
<dbReference type="Gene3D" id="3.90.79.10">
    <property type="entry name" value="Nucleoside Triphosphate Pyrophosphohydrolase"/>
    <property type="match status" value="1"/>
</dbReference>
<comment type="cofactor">
    <cofactor evidence="1">
        <name>Mg(2+)</name>
        <dbReference type="ChEBI" id="CHEBI:18420"/>
    </cofactor>
</comment>
<dbReference type="Proteomes" id="UP001343600">
    <property type="component" value="Unassembled WGS sequence"/>
</dbReference>
<evidence type="ECO:0000259" key="3">
    <source>
        <dbReference type="PROSITE" id="PS51462"/>
    </source>
</evidence>
<gene>
    <name evidence="4" type="ORF">V2I87_07235</name>
</gene>
<evidence type="ECO:0000313" key="5">
    <source>
        <dbReference type="Proteomes" id="UP001343600"/>
    </source>
</evidence>
<keyword evidence="2" id="KW-0378">Hydrolase</keyword>
<dbReference type="InterPro" id="IPR000086">
    <property type="entry name" value="NUDIX_hydrolase_dom"/>
</dbReference>
<evidence type="ECO:0000256" key="2">
    <source>
        <dbReference type="ARBA" id="ARBA00022801"/>
    </source>
</evidence>
<evidence type="ECO:0000256" key="1">
    <source>
        <dbReference type="ARBA" id="ARBA00001946"/>
    </source>
</evidence>
<organism evidence="4 5">
    <name type="scientific">Pseudomonas viridiflava</name>
    <name type="common">Phytomonas viridiflava</name>
    <dbReference type="NCBI Taxonomy" id="33069"/>
    <lineage>
        <taxon>Bacteria</taxon>
        <taxon>Pseudomonadati</taxon>
        <taxon>Pseudomonadota</taxon>
        <taxon>Gammaproteobacteria</taxon>
        <taxon>Pseudomonadales</taxon>
        <taxon>Pseudomonadaceae</taxon>
        <taxon>Pseudomonas</taxon>
    </lineage>
</organism>
<protein>
    <submittedName>
        <fullName evidence="4">NUDIX domain-containing protein</fullName>
    </submittedName>
</protein>
<reference evidence="4 5" key="1">
    <citation type="submission" date="2024-01" db="EMBL/GenBank/DDBJ databases">
        <title>Characterization of Pseudomonas viridiflava in Georgia, USA.</title>
        <authorList>
            <person name="Zhao M."/>
            <person name="Dutta B."/>
        </authorList>
    </citation>
    <scope>NUCLEOTIDE SEQUENCE [LARGE SCALE GENOMIC DNA]</scope>
    <source>
        <strain evidence="4 5">21GA0539</strain>
    </source>
</reference>
<dbReference type="SUPFAM" id="SSF55811">
    <property type="entry name" value="Nudix"/>
    <property type="match status" value="1"/>
</dbReference>
<dbReference type="RefSeq" id="WP_330513490.1">
    <property type="nucleotide sequence ID" value="NZ_JAZEIH010000039.1"/>
</dbReference>
<dbReference type="InterPro" id="IPR015797">
    <property type="entry name" value="NUDIX_hydrolase-like_dom_sf"/>
</dbReference>
<sequence>MRRPFSAHIFLSRAIAGERQYLIFQRSPRTDLDLPAFFQGISGALEGQESFEEAAVREVFEETGIQINSPIYSGFSHRYPIKDKWRKHYGAAPKEVEERVFTVDISDSSDPVLSAEHTSWRWLPLTDALPLLTYGENAECLLRVDQLWSQVNPNCLK</sequence>
<evidence type="ECO:0000313" key="4">
    <source>
        <dbReference type="EMBL" id="MEE4039888.1"/>
    </source>
</evidence>
<dbReference type="CDD" id="cd04664">
    <property type="entry name" value="NUDIX_DHNTPase_like"/>
    <property type="match status" value="1"/>
</dbReference>
<dbReference type="PROSITE" id="PS51462">
    <property type="entry name" value="NUDIX"/>
    <property type="match status" value="1"/>
</dbReference>
<dbReference type="InterPro" id="IPR020084">
    <property type="entry name" value="NUDIX_hydrolase_CS"/>
</dbReference>
<dbReference type="PANTHER" id="PTHR43736">
    <property type="entry name" value="ADP-RIBOSE PYROPHOSPHATASE"/>
    <property type="match status" value="1"/>
</dbReference>
<proteinExistence type="predicted"/>